<proteinExistence type="predicted"/>
<organism evidence="2 3">
    <name type="scientific">Ensifer adhaerens</name>
    <name type="common">Sinorhizobium morelense</name>
    <dbReference type="NCBI Taxonomy" id="106592"/>
    <lineage>
        <taxon>Bacteria</taxon>
        <taxon>Pseudomonadati</taxon>
        <taxon>Pseudomonadota</taxon>
        <taxon>Alphaproteobacteria</taxon>
        <taxon>Hyphomicrobiales</taxon>
        <taxon>Rhizobiaceae</taxon>
        <taxon>Sinorhizobium/Ensifer group</taxon>
        <taxon>Ensifer</taxon>
    </lineage>
</organism>
<dbReference type="Gene3D" id="1.40.20.10">
    <property type="entry name" value="CHAD domain"/>
    <property type="match status" value="1"/>
</dbReference>
<dbReference type="InterPro" id="IPR007899">
    <property type="entry name" value="CHAD_dom"/>
</dbReference>
<feature type="domain" description="CHAD" evidence="1">
    <location>
        <begin position="8"/>
        <end position="287"/>
    </location>
</feature>
<dbReference type="PANTHER" id="PTHR39339:SF1">
    <property type="entry name" value="CHAD DOMAIN-CONTAINING PROTEIN"/>
    <property type="match status" value="1"/>
</dbReference>
<accession>A0A0L8BTQ6</accession>
<evidence type="ECO:0000259" key="1">
    <source>
        <dbReference type="PROSITE" id="PS51708"/>
    </source>
</evidence>
<dbReference type="SMART" id="SM00880">
    <property type="entry name" value="CHAD"/>
    <property type="match status" value="1"/>
</dbReference>
<dbReference type="PATRIC" id="fig|106592.7.peg.7181"/>
<dbReference type="EMBL" id="LGAP01000008">
    <property type="protein sequence ID" value="KOF18082.1"/>
    <property type="molecule type" value="Genomic_DNA"/>
</dbReference>
<dbReference type="PROSITE" id="PS51708">
    <property type="entry name" value="CHAD"/>
    <property type="match status" value="1"/>
</dbReference>
<reference evidence="3" key="1">
    <citation type="submission" date="2015-07" db="EMBL/GenBank/DDBJ databases">
        <title>Whole genome sequence of an Ensifer adhaerens strain isolated from a cave pool in the Wind Cave National Park.</title>
        <authorList>
            <person name="Eng W.W.H."/>
            <person name="Gan H.M."/>
            <person name="Barton H.A."/>
            <person name="Savka M.A."/>
        </authorList>
    </citation>
    <scope>NUCLEOTIDE SEQUENCE [LARGE SCALE GENOMIC DNA]</scope>
    <source>
        <strain evidence="3">SD006</strain>
    </source>
</reference>
<dbReference type="Pfam" id="PF05235">
    <property type="entry name" value="CHAD"/>
    <property type="match status" value="1"/>
</dbReference>
<name>A0A0L8BTQ6_ENSAD</name>
<evidence type="ECO:0000313" key="3">
    <source>
        <dbReference type="Proteomes" id="UP000037425"/>
    </source>
</evidence>
<dbReference type="Proteomes" id="UP000037425">
    <property type="component" value="Unassembled WGS sequence"/>
</dbReference>
<dbReference type="AlphaFoldDB" id="A0A0L8BTQ6"/>
<dbReference type="InterPro" id="IPR038186">
    <property type="entry name" value="CHAD_dom_sf"/>
</dbReference>
<comment type="caution">
    <text evidence="2">The sequence shown here is derived from an EMBL/GenBank/DDBJ whole genome shotgun (WGS) entry which is preliminary data.</text>
</comment>
<dbReference type="OrthoDB" id="9810907at2"/>
<dbReference type="PANTHER" id="PTHR39339">
    <property type="entry name" value="SLR1444 PROTEIN"/>
    <property type="match status" value="1"/>
</dbReference>
<sequence length="302" mass="34202">MTYAFRPGRAFTDDFRSVGAEQFEQAIEVLRLRPDGVHEAIHDARKCFKRVRALYRLIASDASPFQKQENARIRDMARSLSTVRDAAALVENARYLHQGARSDDEEKALDHVCSRLIERRDRIAAGETDIEDRIAATIVNCEQAMAALGHVSFDDRRRKTADRLAKGWRRTLKRAARAREDCQASTEAASFHELRKRAQDYRMHLALMREAWPSAMQPKRLDAKALVDVLGHLNDLDVMTSLVNEDPSLAGNSQDQAYLISAVIARQDSLRSDALDRAASVFLDAPDDESRTIRLLWLDASR</sequence>
<evidence type="ECO:0000313" key="2">
    <source>
        <dbReference type="EMBL" id="KOF18082.1"/>
    </source>
</evidence>
<protein>
    <submittedName>
        <fullName evidence="2">Metal-binding protein</fullName>
    </submittedName>
</protein>
<dbReference type="RefSeq" id="WP_053249534.1">
    <property type="nucleotide sequence ID" value="NZ_LGAP01000008.1"/>
</dbReference>
<gene>
    <name evidence="2" type="ORF">AC244_14515</name>
</gene>